<feature type="domain" description="N-acetyltransferase" evidence="1">
    <location>
        <begin position="1"/>
        <end position="162"/>
    </location>
</feature>
<evidence type="ECO:0000259" key="1">
    <source>
        <dbReference type="PROSITE" id="PS51186"/>
    </source>
</evidence>
<organism evidence="2 3">
    <name type="scientific">Acetobacterium wieringae</name>
    <dbReference type="NCBI Taxonomy" id="52694"/>
    <lineage>
        <taxon>Bacteria</taxon>
        <taxon>Bacillati</taxon>
        <taxon>Bacillota</taxon>
        <taxon>Clostridia</taxon>
        <taxon>Eubacteriales</taxon>
        <taxon>Eubacteriaceae</taxon>
        <taxon>Acetobacterium</taxon>
    </lineage>
</organism>
<dbReference type="InterPro" id="IPR000182">
    <property type="entry name" value="GNAT_dom"/>
</dbReference>
<evidence type="ECO:0000313" key="3">
    <source>
        <dbReference type="Proteomes" id="UP000322619"/>
    </source>
</evidence>
<keyword evidence="2" id="KW-0808">Transferase</keyword>
<dbReference type="Pfam" id="PF13302">
    <property type="entry name" value="Acetyltransf_3"/>
    <property type="match status" value="1"/>
</dbReference>
<dbReference type="Proteomes" id="UP000322619">
    <property type="component" value="Unassembled WGS sequence"/>
</dbReference>
<accession>A0A5D0WH38</accession>
<protein>
    <submittedName>
        <fullName evidence="2">GNAT family N-acetyltransferase</fullName>
    </submittedName>
</protein>
<dbReference type="Gene3D" id="3.40.630.30">
    <property type="match status" value="1"/>
</dbReference>
<name>A0A5D0WH38_9FIRM</name>
<dbReference type="EMBL" id="VSLA01000030">
    <property type="protein sequence ID" value="TYC82193.1"/>
    <property type="molecule type" value="Genomic_DNA"/>
</dbReference>
<dbReference type="PROSITE" id="PS51186">
    <property type="entry name" value="GNAT"/>
    <property type="match status" value="1"/>
</dbReference>
<dbReference type="SUPFAM" id="SSF55729">
    <property type="entry name" value="Acyl-CoA N-acyltransferases (Nat)"/>
    <property type="match status" value="1"/>
</dbReference>
<dbReference type="RefSeq" id="WP_148638665.1">
    <property type="nucleotide sequence ID" value="NZ_VSLA01000030.1"/>
</dbReference>
<dbReference type="GO" id="GO:0016747">
    <property type="term" value="F:acyltransferase activity, transferring groups other than amino-acyl groups"/>
    <property type="evidence" value="ECO:0007669"/>
    <property type="project" value="InterPro"/>
</dbReference>
<dbReference type="AlphaFoldDB" id="A0A5D0WH38"/>
<dbReference type="PANTHER" id="PTHR43415">
    <property type="entry name" value="SPERMIDINE N(1)-ACETYLTRANSFERASE"/>
    <property type="match status" value="1"/>
</dbReference>
<dbReference type="InterPro" id="IPR016181">
    <property type="entry name" value="Acyl_CoA_acyltransferase"/>
</dbReference>
<reference evidence="2 3" key="1">
    <citation type="submission" date="2019-08" db="EMBL/GenBank/DDBJ databases">
        <title>Isolation and enrichment of carboxydotrophic bacteria from anaerobic sludge for the production of bio-based chemicals from syngas.</title>
        <authorList>
            <person name="Antares A.L."/>
            <person name="Moreira J."/>
            <person name="Diender M."/>
            <person name="Parshina S.N."/>
            <person name="Stams A.J.M."/>
            <person name="Alves M."/>
            <person name="Alves J.I."/>
            <person name="Sousa D.Z."/>
        </authorList>
    </citation>
    <scope>NUCLEOTIDE SEQUENCE [LARGE SCALE GENOMIC DNA]</scope>
    <source>
        <strain evidence="2 3">JM</strain>
    </source>
</reference>
<proteinExistence type="predicted"/>
<dbReference type="PANTHER" id="PTHR43415:SF3">
    <property type="entry name" value="GNAT-FAMILY ACETYLTRANSFERASE"/>
    <property type="match status" value="1"/>
</dbReference>
<evidence type="ECO:0000313" key="2">
    <source>
        <dbReference type="EMBL" id="TYC82193.1"/>
    </source>
</evidence>
<gene>
    <name evidence="2" type="ORF">FXB42_16025</name>
</gene>
<sequence>MKLRKLEKKDASLMLEWMHDATVTEKLHNNFWSKTIDDCEDFIKLAQNTERDIHLAVVDNEDIYMGTVSLKHITDKDAEFAIVIRACAKGKGYANYAMKEIIHIAFRELKLARVFWCVSPENIVALRFYDKNGYQRFSMTGEESIKGYTKEQIDYYVWYDVQ</sequence>
<comment type="caution">
    <text evidence="2">The sequence shown here is derived from an EMBL/GenBank/DDBJ whole genome shotgun (WGS) entry which is preliminary data.</text>
</comment>